<dbReference type="AlphaFoldDB" id="A0A835J031"/>
<keyword evidence="8" id="KW-0472">Membrane</keyword>
<dbReference type="InterPro" id="IPR014710">
    <property type="entry name" value="RmlC-like_jellyroll"/>
</dbReference>
<dbReference type="SUPFAM" id="SSF51182">
    <property type="entry name" value="RmlC-like cupins"/>
    <property type="match status" value="1"/>
</dbReference>
<dbReference type="Proteomes" id="UP000631114">
    <property type="component" value="Unassembled WGS sequence"/>
</dbReference>
<dbReference type="InterPro" id="IPR012864">
    <property type="entry name" value="PCO/ADO"/>
</dbReference>
<evidence type="ECO:0000256" key="1">
    <source>
        <dbReference type="ARBA" id="ARBA00001954"/>
    </source>
</evidence>
<evidence type="ECO:0000256" key="6">
    <source>
        <dbReference type="ARBA" id="ARBA00023004"/>
    </source>
</evidence>
<comment type="similarity">
    <text evidence="2">Belongs to the cysteine dioxygenase family.</text>
</comment>
<reference evidence="9 10" key="1">
    <citation type="submission" date="2020-10" db="EMBL/GenBank/DDBJ databases">
        <title>The Coptis chinensis genome and diversification of protoberbering-type alkaloids.</title>
        <authorList>
            <person name="Wang B."/>
            <person name="Shu S."/>
            <person name="Song C."/>
            <person name="Liu Y."/>
        </authorList>
    </citation>
    <scope>NUCLEOTIDE SEQUENCE [LARGE SCALE GENOMIC DNA]</scope>
    <source>
        <strain evidence="9">HL-2020</strain>
        <tissue evidence="9">Leaf</tissue>
    </source>
</reference>
<evidence type="ECO:0000256" key="8">
    <source>
        <dbReference type="SAM" id="Phobius"/>
    </source>
</evidence>
<keyword evidence="8" id="KW-0812">Transmembrane</keyword>
<keyword evidence="4" id="KW-0479">Metal-binding</keyword>
<evidence type="ECO:0000256" key="3">
    <source>
        <dbReference type="ARBA" id="ARBA00013133"/>
    </source>
</evidence>
<accession>A0A835J031</accession>
<dbReference type="EMBL" id="JADFTS010000001">
    <property type="protein sequence ID" value="KAF9626541.1"/>
    <property type="molecule type" value="Genomic_DNA"/>
</dbReference>
<dbReference type="OrthoDB" id="271433at2759"/>
<comment type="catalytic activity">
    <reaction evidence="7">
        <text>L-cysteine + O2 = 3-sulfino-L-alanine + H(+)</text>
        <dbReference type="Rhea" id="RHEA:20441"/>
        <dbReference type="ChEBI" id="CHEBI:15378"/>
        <dbReference type="ChEBI" id="CHEBI:15379"/>
        <dbReference type="ChEBI" id="CHEBI:35235"/>
        <dbReference type="ChEBI" id="CHEBI:61085"/>
        <dbReference type="EC" id="1.13.11.20"/>
    </reaction>
    <physiologicalReaction direction="left-to-right" evidence="7">
        <dbReference type="Rhea" id="RHEA:20442"/>
    </physiologicalReaction>
</comment>
<dbReference type="PROSITE" id="PS51257">
    <property type="entry name" value="PROKAR_LIPOPROTEIN"/>
    <property type="match status" value="1"/>
</dbReference>
<evidence type="ECO:0000313" key="10">
    <source>
        <dbReference type="Proteomes" id="UP000631114"/>
    </source>
</evidence>
<keyword evidence="5" id="KW-0560">Oxidoreductase</keyword>
<keyword evidence="10" id="KW-1185">Reference proteome</keyword>
<keyword evidence="8" id="KW-1133">Transmembrane helix</keyword>
<comment type="caution">
    <text evidence="9">The sequence shown here is derived from an EMBL/GenBank/DDBJ whole genome shotgun (WGS) entry which is preliminary data.</text>
</comment>
<dbReference type="GO" id="GO:0070483">
    <property type="term" value="P:detection of hypoxia"/>
    <property type="evidence" value="ECO:0007669"/>
    <property type="project" value="UniProtKB-ARBA"/>
</dbReference>
<dbReference type="PANTHER" id="PTHR22966">
    <property type="entry name" value="2-AMINOETHANETHIOL DIOXYGENASE"/>
    <property type="match status" value="1"/>
</dbReference>
<dbReference type="EC" id="1.13.11.20" evidence="3"/>
<dbReference type="GO" id="GO:0046872">
    <property type="term" value="F:metal ion binding"/>
    <property type="evidence" value="ECO:0007669"/>
    <property type="project" value="UniProtKB-KW"/>
</dbReference>
<dbReference type="PANTHER" id="PTHR22966:SF1">
    <property type="entry name" value="PLANT CYSTEINE OXIDASE 1"/>
    <property type="match status" value="1"/>
</dbReference>
<comment type="cofactor">
    <cofactor evidence="1">
        <name>Fe(2+)</name>
        <dbReference type="ChEBI" id="CHEBI:29033"/>
    </cofactor>
</comment>
<evidence type="ECO:0000256" key="4">
    <source>
        <dbReference type="ARBA" id="ARBA00022723"/>
    </source>
</evidence>
<organism evidence="9 10">
    <name type="scientific">Coptis chinensis</name>
    <dbReference type="NCBI Taxonomy" id="261450"/>
    <lineage>
        <taxon>Eukaryota</taxon>
        <taxon>Viridiplantae</taxon>
        <taxon>Streptophyta</taxon>
        <taxon>Embryophyta</taxon>
        <taxon>Tracheophyta</taxon>
        <taxon>Spermatophyta</taxon>
        <taxon>Magnoliopsida</taxon>
        <taxon>Ranunculales</taxon>
        <taxon>Ranunculaceae</taxon>
        <taxon>Coptidoideae</taxon>
        <taxon>Coptis</taxon>
    </lineage>
</organism>
<dbReference type="CDD" id="cd20289">
    <property type="entry name" value="cupin_ADO"/>
    <property type="match status" value="1"/>
</dbReference>
<keyword evidence="6" id="KW-0408">Iron</keyword>
<dbReference type="Gene3D" id="2.60.120.10">
    <property type="entry name" value="Jelly Rolls"/>
    <property type="match status" value="1"/>
</dbReference>
<proteinExistence type="inferred from homology"/>
<sequence length="425" mass="47484">MQGLINKINKSIVAPLPTLYSGALSCLDCNIVYLMLVKFTMDVNEHRIMKAADLLRHPHLQPYVLQVSETKLQYHSMRQLRIRIRDKLLSNKCAAFSEDSNQRVVQLGAESIATSIPRKPISSHGAFEHSKIQSKGTISFTSLFPFPVFDPANNTKTNKQMLPFLLVLFFLVFGFKGIVCMKMDSGFRGEGSNENKSEKNRKRSKKSMVQQLYETCNEVFATGEAGVVPSPQDVERLRSVLDNMKPADVGLTEDMPYFRKFEKEGAPPIIYLHVYECHKFSIGIFCLPPSGVIPLHNHPGMTVFSKLLFGSMHIKSYDWETDAPHHSKENTNHSQLPSVQPQGTRLAKVNTDSVFTAPCNTSILYPAAGGNMHCFTALTSCAVLDVLGPPYSDPAGRHCMYYQGVPCSSLLGNIFCLYLCLCFAR</sequence>
<evidence type="ECO:0000256" key="5">
    <source>
        <dbReference type="ARBA" id="ARBA00023002"/>
    </source>
</evidence>
<protein>
    <recommendedName>
        <fullName evidence="3">cysteine dioxygenase</fullName>
        <ecNumber evidence="3">1.13.11.20</ecNumber>
    </recommendedName>
</protein>
<name>A0A835J031_9MAGN</name>
<evidence type="ECO:0000256" key="2">
    <source>
        <dbReference type="ARBA" id="ARBA00006622"/>
    </source>
</evidence>
<feature type="transmembrane region" description="Helical" evidence="8">
    <location>
        <begin position="161"/>
        <end position="179"/>
    </location>
</feature>
<dbReference type="InterPro" id="IPR011051">
    <property type="entry name" value="RmlC_Cupin_sf"/>
</dbReference>
<dbReference type="GO" id="GO:0017172">
    <property type="term" value="F:cysteine dioxygenase activity"/>
    <property type="evidence" value="ECO:0007669"/>
    <property type="project" value="UniProtKB-EC"/>
</dbReference>
<evidence type="ECO:0000256" key="7">
    <source>
        <dbReference type="ARBA" id="ARBA00024284"/>
    </source>
</evidence>
<gene>
    <name evidence="9" type="ORF">IFM89_034954</name>
</gene>
<dbReference type="Pfam" id="PF07847">
    <property type="entry name" value="PCO_ADO"/>
    <property type="match status" value="1"/>
</dbReference>
<evidence type="ECO:0000313" key="9">
    <source>
        <dbReference type="EMBL" id="KAF9626541.1"/>
    </source>
</evidence>